<evidence type="ECO:0000256" key="2">
    <source>
        <dbReference type="ARBA" id="ARBA00010968"/>
    </source>
</evidence>
<dbReference type="Ensembl" id="ENSPMRT00000023868.1">
    <property type="protein sequence ID" value="ENSPMRP00000022467.1"/>
    <property type="gene ID" value="ENSPMRG00000014587.1"/>
</dbReference>
<evidence type="ECO:0000256" key="4">
    <source>
        <dbReference type="ARBA" id="ARBA00022702"/>
    </source>
</evidence>
<reference evidence="6" key="2">
    <citation type="submission" date="2025-08" db="UniProtKB">
        <authorList>
            <consortium name="Ensembl"/>
        </authorList>
    </citation>
    <scope>IDENTIFICATION</scope>
</reference>
<dbReference type="GO" id="GO:0005576">
    <property type="term" value="C:extracellular region"/>
    <property type="evidence" value="ECO:0007669"/>
    <property type="project" value="UniProtKB-SubCell"/>
</dbReference>
<evidence type="ECO:0000313" key="6">
    <source>
        <dbReference type="Ensembl" id="ENSPMRP00000022467.1"/>
    </source>
</evidence>
<comment type="similarity">
    <text evidence="2">Belongs to the GnRH family.</text>
</comment>
<keyword evidence="7" id="KW-1185">Reference proteome</keyword>
<dbReference type="PROSITE" id="PS00473">
    <property type="entry name" value="GNRH"/>
    <property type="match status" value="1"/>
</dbReference>
<dbReference type="AlphaFoldDB" id="A0A670JHA2"/>
<sequence>MEEWRRLGCCLPVPSCSAQHWSYGLQPGGKGISHEVLLQEIAPPHVPFHSFSFSATQITNELGKLGKLQYFDCNVPRQRPIFRSLKAALVSIFPPPFLSFPGVLTASTDKRFLLLANPTKSTKNHPTKSTKKRETTLQRIDNHGFLF</sequence>
<name>A0A670JHA2_PODMU</name>
<accession>A0A670JHA2</accession>
<evidence type="ECO:0000256" key="3">
    <source>
        <dbReference type="ARBA" id="ARBA00022525"/>
    </source>
</evidence>
<organism evidence="6 7">
    <name type="scientific">Podarcis muralis</name>
    <name type="common">Wall lizard</name>
    <name type="synonym">Lacerta muralis</name>
    <dbReference type="NCBI Taxonomy" id="64176"/>
    <lineage>
        <taxon>Eukaryota</taxon>
        <taxon>Metazoa</taxon>
        <taxon>Chordata</taxon>
        <taxon>Craniata</taxon>
        <taxon>Vertebrata</taxon>
        <taxon>Euteleostomi</taxon>
        <taxon>Lepidosauria</taxon>
        <taxon>Squamata</taxon>
        <taxon>Bifurcata</taxon>
        <taxon>Unidentata</taxon>
        <taxon>Episquamata</taxon>
        <taxon>Laterata</taxon>
        <taxon>Lacertibaenia</taxon>
        <taxon>Lacertidae</taxon>
        <taxon>Podarcis</taxon>
    </lineage>
</organism>
<reference evidence="6 7" key="1">
    <citation type="journal article" date="2019" name="Proc. Natl. Acad. Sci. U.S.A.">
        <title>Regulatory changes in pterin and carotenoid genes underlie balanced color polymorphisms in the wall lizard.</title>
        <authorList>
            <person name="Andrade P."/>
            <person name="Pinho C."/>
            <person name="Perez I de Lanuza G."/>
            <person name="Afonso S."/>
            <person name="Brejcha J."/>
            <person name="Rubin C.J."/>
            <person name="Wallerman O."/>
            <person name="Pereira P."/>
            <person name="Sabatino S.J."/>
            <person name="Bellati A."/>
            <person name="Pellitteri-Rosa D."/>
            <person name="Bosakova Z."/>
            <person name="Bunikis I."/>
            <person name="Carretero M.A."/>
            <person name="Feiner N."/>
            <person name="Marsik P."/>
            <person name="Pauperio F."/>
            <person name="Salvi D."/>
            <person name="Soler L."/>
            <person name="While G.M."/>
            <person name="Uller T."/>
            <person name="Font E."/>
            <person name="Andersson L."/>
            <person name="Carneiro M."/>
        </authorList>
    </citation>
    <scope>NUCLEOTIDE SEQUENCE</scope>
</reference>
<keyword evidence="5" id="KW-0027">Amidation</keyword>
<proteinExistence type="inferred from homology"/>
<evidence type="ECO:0000313" key="7">
    <source>
        <dbReference type="Proteomes" id="UP000472272"/>
    </source>
</evidence>
<evidence type="ECO:0000256" key="1">
    <source>
        <dbReference type="ARBA" id="ARBA00004613"/>
    </source>
</evidence>
<protein>
    <recommendedName>
        <fullName evidence="8">Gonadoliberin</fullName>
    </recommendedName>
</protein>
<keyword evidence="3" id="KW-0964">Secreted</keyword>
<dbReference type="Proteomes" id="UP000472272">
    <property type="component" value="Chromosome 15"/>
</dbReference>
<evidence type="ECO:0008006" key="8">
    <source>
        <dbReference type="Google" id="ProtNLM"/>
    </source>
</evidence>
<keyword evidence="4" id="KW-0372">Hormone</keyword>
<dbReference type="GO" id="GO:0005179">
    <property type="term" value="F:hormone activity"/>
    <property type="evidence" value="ECO:0007669"/>
    <property type="project" value="UniProtKB-KW"/>
</dbReference>
<comment type="subcellular location">
    <subcellularLocation>
        <location evidence="1">Secreted</location>
    </subcellularLocation>
</comment>
<evidence type="ECO:0000256" key="5">
    <source>
        <dbReference type="ARBA" id="ARBA00022815"/>
    </source>
</evidence>
<dbReference type="InterPro" id="IPR002012">
    <property type="entry name" value="GnRH"/>
</dbReference>
<reference evidence="6" key="3">
    <citation type="submission" date="2025-09" db="UniProtKB">
        <authorList>
            <consortium name="Ensembl"/>
        </authorList>
    </citation>
    <scope>IDENTIFICATION</scope>
</reference>